<accession>A0A8J8SF26</accession>
<sequence length="115" mass="12795">MIKKTTLIITCLLLMVLTFNNTAQAQSSFNMSHHELESELTKSGPSYGDTKIVDVDSPVPYGWVIWSKNTFSMVIKCVIGASYGDTLTVSIESPVPNGWVIWAKNTFTMVIKYRG</sequence>
<keyword evidence="1" id="KW-0732">Signal</keyword>
<organism evidence="2 3">
    <name type="scientific">Vallitalea pronyensis</name>
    <dbReference type="NCBI Taxonomy" id="1348613"/>
    <lineage>
        <taxon>Bacteria</taxon>
        <taxon>Bacillati</taxon>
        <taxon>Bacillota</taxon>
        <taxon>Clostridia</taxon>
        <taxon>Lachnospirales</taxon>
        <taxon>Vallitaleaceae</taxon>
        <taxon>Vallitalea</taxon>
    </lineage>
</organism>
<evidence type="ECO:0000313" key="2">
    <source>
        <dbReference type="EMBL" id="QUI20818.1"/>
    </source>
</evidence>
<gene>
    <name evidence="2" type="ORF">HZI73_00165</name>
</gene>
<dbReference type="AlphaFoldDB" id="A0A8J8SF26"/>
<protein>
    <recommendedName>
        <fullName evidence="4">Secreted protein</fullName>
    </recommendedName>
</protein>
<dbReference type="KEGG" id="vpy:HZI73_00165"/>
<feature type="signal peptide" evidence="1">
    <location>
        <begin position="1"/>
        <end position="25"/>
    </location>
</feature>
<feature type="chain" id="PRO_5035309467" description="Secreted protein" evidence="1">
    <location>
        <begin position="26"/>
        <end position="115"/>
    </location>
</feature>
<dbReference type="EMBL" id="CP058649">
    <property type="protein sequence ID" value="QUI20818.1"/>
    <property type="molecule type" value="Genomic_DNA"/>
</dbReference>
<proteinExistence type="predicted"/>
<dbReference type="Proteomes" id="UP000683246">
    <property type="component" value="Chromosome"/>
</dbReference>
<reference evidence="2" key="1">
    <citation type="submission" date="2020-07" db="EMBL/GenBank/DDBJ databases">
        <title>Vallitalea pronyensis genome.</title>
        <authorList>
            <person name="Postec A."/>
        </authorList>
    </citation>
    <scope>NUCLEOTIDE SEQUENCE</scope>
    <source>
        <strain evidence="2">FatNI3</strain>
    </source>
</reference>
<keyword evidence="3" id="KW-1185">Reference proteome</keyword>
<evidence type="ECO:0000313" key="3">
    <source>
        <dbReference type="Proteomes" id="UP000683246"/>
    </source>
</evidence>
<name>A0A8J8SF26_9FIRM</name>
<evidence type="ECO:0008006" key="4">
    <source>
        <dbReference type="Google" id="ProtNLM"/>
    </source>
</evidence>
<evidence type="ECO:0000256" key="1">
    <source>
        <dbReference type="SAM" id="SignalP"/>
    </source>
</evidence>
<dbReference type="RefSeq" id="WP_212696276.1">
    <property type="nucleotide sequence ID" value="NZ_CP058649.1"/>
</dbReference>